<dbReference type="EMBL" id="MJEQ01037192">
    <property type="protein sequence ID" value="OIS97652.1"/>
    <property type="molecule type" value="Genomic_DNA"/>
</dbReference>
<protein>
    <submittedName>
        <fullName evidence="4">Microtubule-associated protein spiral2-like protein</fullName>
    </submittedName>
</protein>
<evidence type="ECO:0000313" key="5">
    <source>
        <dbReference type="Proteomes" id="UP000187609"/>
    </source>
</evidence>
<dbReference type="Proteomes" id="UP000187609">
    <property type="component" value="Unassembled WGS sequence"/>
</dbReference>
<dbReference type="SUPFAM" id="SSF48371">
    <property type="entry name" value="ARM repeat"/>
    <property type="match status" value="1"/>
</dbReference>
<dbReference type="PANTHER" id="PTHR31355:SF28">
    <property type="entry name" value="MICROTUBULE-ASSOCIATED PROTEIN TORTIFOLIA1-LIKE"/>
    <property type="match status" value="1"/>
</dbReference>
<gene>
    <name evidence="4" type="primary">SP2L_0</name>
    <name evidence="4" type="ORF">A4A49_04341</name>
</gene>
<dbReference type="OMA" id="PFLNCIH"/>
<proteinExistence type="predicted"/>
<feature type="repeat" description="HEAT" evidence="1">
    <location>
        <begin position="211"/>
        <end position="247"/>
    </location>
</feature>
<dbReference type="GeneID" id="109233046"/>
<feature type="compositionally biased region" description="Low complexity" evidence="2">
    <location>
        <begin position="409"/>
        <end position="419"/>
    </location>
</feature>
<comment type="caution">
    <text evidence="4">The sequence shown here is derived from an EMBL/GenBank/DDBJ whole genome shotgun (WGS) entry which is preliminary data.</text>
</comment>
<dbReference type="Pfam" id="PF24714">
    <property type="entry name" value="TOR1L1_N"/>
    <property type="match status" value="1"/>
</dbReference>
<dbReference type="PROSITE" id="PS50077">
    <property type="entry name" value="HEAT_REPEAT"/>
    <property type="match status" value="2"/>
</dbReference>
<dbReference type="Gene3D" id="1.25.10.10">
    <property type="entry name" value="Leucine-rich Repeat Variant"/>
    <property type="match status" value="1"/>
</dbReference>
<dbReference type="STRING" id="49451.A0A1J6HXS0"/>
<dbReference type="SMR" id="A0A1J6HXS0"/>
<dbReference type="AlphaFoldDB" id="A0A1J6HXS0"/>
<feature type="repeat" description="HEAT" evidence="1">
    <location>
        <begin position="90"/>
        <end position="127"/>
    </location>
</feature>
<name>A0A1J6HXS0_NICAT</name>
<feature type="compositionally biased region" description="Polar residues" evidence="2">
    <location>
        <begin position="307"/>
        <end position="317"/>
    </location>
</feature>
<sequence>MALQRQPSDLKNRVNTCLNRLSDRDTLTVATNELELIARNLNSEGFGAFLTCISSTDSSDKSPVRRQCVRLIGVLSASHGDALSPHLAKMLSSVLRRLRDPDSAVRSACVEAVSSIASEITQPPFSSILKPLIDAIMHEQDINSQIGASLCLAAAIEASPDPEPAELKKLLPKLLKLVKNDSFKAKPALLSLIASVASVGGASSKNVLNSLVPITVEFLSSDDWNVRKAAAETLGRLAVAERELLSELKAFCITSLDKKRFDKVKVVRETMNRALEWWKEVPGTSSDDVLPQSLSKFPPKDCGSGACSPTPSKSSSDTARETPNPKKATRLSKSPASSSSSSITSQKNNSIRFRRTKSNVISSCKMDLRKSPDAKLKRTVSLASSLEVDNEDEQKNQNPRVQDSADTVSCSSSNSEVKSTLFNKPPDEKFHRYGNSRSSSRVVPLFEDYTYNMDVPDGNINEDAPLSHKEYENFCSISKQLVQIENQQSSLLNLLQGFIGSSQNGMSSLEKRVNGLERLLDEMQHDLGVTTGRILNTDFTGSTCFMLPRAEFLSPKFWRSSEGQNSNSMISFSTGSQTTTMYSQPETDATTKMLNQENLMGQKQNKNLSSINYMGVIQNERNLSLHSSSGRRKERIARDGETAGFCHAGRLDRTSFANCIQQQT</sequence>
<organism evidence="4 5">
    <name type="scientific">Nicotiana attenuata</name>
    <name type="common">Coyote tobacco</name>
    <dbReference type="NCBI Taxonomy" id="49451"/>
    <lineage>
        <taxon>Eukaryota</taxon>
        <taxon>Viridiplantae</taxon>
        <taxon>Streptophyta</taxon>
        <taxon>Embryophyta</taxon>
        <taxon>Tracheophyta</taxon>
        <taxon>Spermatophyta</taxon>
        <taxon>Magnoliopsida</taxon>
        <taxon>eudicotyledons</taxon>
        <taxon>Gunneridae</taxon>
        <taxon>Pentapetalae</taxon>
        <taxon>asterids</taxon>
        <taxon>lamiids</taxon>
        <taxon>Solanales</taxon>
        <taxon>Solanaceae</taxon>
        <taxon>Nicotianoideae</taxon>
        <taxon>Nicotianeae</taxon>
        <taxon>Nicotiana</taxon>
    </lineage>
</organism>
<dbReference type="InterPro" id="IPR033337">
    <property type="entry name" value="TORTIFOLIA1/SINE1-2"/>
</dbReference>
<feature type="compositionally biased region" description="Polar residues" evidence="2">
    <location>
        <begin position="396"/>
        <end position="408"/>
    </location>
</feature>
<keyword evidence="5" id="KW-1185">Reference proteome</keyword>
<dbReference type="FunFam" id="1.25.10.10:FF:000549">
    <property type="entry name" value="ARM repeat superfamily protein"/>
    <property type="match status" value="1"/>
</dbReference>
<dbReference type="InterPro" id="IPR011989">
    <property type="entry name" value="ARM-like"/>
</dbReference>
<feature type="region of interest" description="Disordered" evidence="2">
    <location>
        <begin position="285"/>
        <end position="356"/>
    </location>
</feature>
<dbReference type="InterPro" id="IPR021133">
    <property type="entry name" value="HEAT_type_2"/>
</dbReference>
<dbReference type="GO" id="GO:0008017">
    <property type="term" value="F:microtubule binding"/>
    <property type="evidence" value="ECO:0007669"/>
    <property type="project" value="InterPro"/>
</dbReference>
<dbReference type="GO" id="GO:0005874">
    <property type="term" value="C:microtubule"/>
    <property type="evidence" value="ECO:0007669"/>
    <property type="project" value="InterPro"/>
</dbReference>
<dbReference type="PANTHER" id="PTHR31355">
    <property type="entry name" value="MICROTUBULE-ASSOCIATED PROTEIN TORTIFOLIA1"/>
    <property type="match status" value="1"/>
</dbReference>
<dbReference type="InterPro" id="IPR057600">
    <property type="entry name" value="TORTIFOLIA1/SINE1-2_N"/>
</dbReference>
<dbReference type="Gramene" id="OIS97652">
    <property type="protein sequence ID" value="OIS97652"/>
    <property type="gene ID" value="A4A49_04341"/>
</dbReference>
<feature type="region of interest" description="Disordered" evidence="2">
    <location>
        <begin position="385"/>
        <end position="435"/>
    </location>
</feature>
<evidence type="ECO:0000256" key="2">
    <source>
        <dbReference type="SAM" id="MobiDB-lite"/>
    </source>
</evidence>
<feature type="compositionally biased region" description="Low complexity" evidence="2">
    <location>
        <begin position="332"/>
        <end position="351"/>
    </location>
</feature>
<accession>A0A1J6HXS0</accession>
<dbReference type="OrthoDB" id="1904066at2759"/>
<evidence type="ECO:0000256" key="1">
    <source>
        <dbReference type="PROSITE-ProRule" id="PRU00103"/>
    </source>
</evidence>
<dbReference type="InterPro" id="IPR016024">
    <property type="entry name" value="ARM-type_fold"/>
</dbReference>
<evidence type="ECO:0000313" key="4">
    <source>
        <dbReference type="EMBL" id="OIS97652.1"/>
    </source>
</evidence>
<dbReference type="KEGG" id="nau:109233046"/>
<reference evidence="4" key="1">
    <citation type="submission" date="2016-11" db="EMBL/GenBank/DDBJ databases">
        <title>The genome of Nicotiana attenuata.</title>
        <authorList>
            <person name="Xu S."/>
            <person name="Brockmoeller T."/>
            <person name="Gaquerel E."/>
            <person name="Navarro A."/>
            <person name="Kuhl H."/>
            <person name="Gase K."/>
            <person name="Ling Z."/>
            <person name="Zhou W."/>
            <person name="Kreitzer C."/>
            <person name="Stanke M."/>
            <person name="Tang H."/>
            <person name="Lyons E."/>
            <person name="Pandey P."/>
            <person name="Pandey S.P."/>
            <person name="Timmermann B."/>
            <person name="Baldwin I.T."/>
        </authorList>
    </citation>
    <scope>NUCLEOTIDE SEQUENCE [LARGE SCALE GENOMIC DNA]</scope>
    <source>
        <strain evidence="4">UT</strain>
    </source>
</reference>
<feature type="domain" description="TORTIFOLIA1/SINE1-2 N-terminal" evidence="3">
    <location>
        <begin position="9"/>
        <end position="280"/>
    </location>
</feature>
<evidence type="ECO:0000259" key="3">
    <source>
        <dbReference type="Pfam" id="PF24714"/>
    </source>
</evidence>
<feature type="compositionally biased region" description="Polar residues" evidence="2">
    <location>
        <begin position="285"/>
        <end position="295"/>
    </location>
</feature>